<accession>A0ABM8LW61</accession>
<dbReference type="GeneID" id="55561403"/>
<keyword evidence="4" id="KW-0804">Transcription</keyword>
<dbReference type="PROSITE" id="PS50931">
    <property type="entry name" value="HTH_LYSR"/>
    <property type="match status" value="1"/>
</dbReference>
<comment type="caution">
    <text evidence="7">The sequence shown here is derived from an EMBL/GenBank/DDBJ whole genome shotgun (WGS) entry which is preliminary data.</text>
</comment>
<organism evidence="7 8">
    <name type="scientific">Achromobacter ruhlandii</name>
    <dbReference type="NCBI Taxonomy" id="72557"/>
    <lineage>
        <taxon>Bacteria</taxon>
        <taxon>Pseudomonadati</taxon>
        <taxon>Pseudomonadota</taxon>
        <taxon>Betaproteobacteria</taxon>
        <taxon>Burkholderiales</taxon>
        <taxon>Alcaligenaceae</taxon>
        <taxon>Achromobacter</taxon>
    </lineage>
</organism>
<dbReference type="Pfam" id="PF03466">
    <property type="entry name" value="LysR_substrate"/>
    <property type="match status" value="1"/>
</dbReference>
<reference evidence="7 8" key="1">
    <citation type="submission" date="2020-04" db="EMBL/GenBank/DDBJ databases">
        <authorList>
            <person name="De Canck E."/>
        </authorList>
    </citation>
    <scope>NUCLEOTIDE SEQUENCE [LARGE SCALE GENOMIC DNA]</scope>
    <source>
        <strain evidence="7 8">LMG 7053</strain>
    </source>
</reference>
<dbReference type="RefSeq" id="WP_235432673.1">
    <property type="nucleotide sequence ID" value="NZ_CADILJ010000018.1"/>
</dbReference>
<keyword evidence="8" id="KW-1185">Reference proteome</keyword>
<evidence type="ECO:0000256" key="2">
    <source>
        <dbReference type="ARBA" id="ARBA00023015"/>
    </source>
</evidence>
<name>A0ABM8LW61_9BURK</name>
<dbReference type="InterPro" id="IPR036388">
    <property type="entry name" value="WH-like_DNA-bd_sf"/>
</dbReference>
<evidence type="ECO:0000259" key="6">
    <source>
        <dbReference type="PROSITE" id="PS50931"/>
    </source>
</evidence>
<dbReference type="Gene3D" id="1.10.10.10">
    <property type="entry name" value="Winged helix-like DNA-binding domain superfamily/Winged helix DNA-binding domain"/>
    <property type="match status" value="1"/>
</dbReference>
<dbReference type="Pfam" id="PF00126">
    <property type="entry name" value="HTH_1"/>
    <property type="match status" value="1"/>
</dbReference>
<dbReference type="InterPro" id="IPR000847">
    <property type="entry name" value="LysR_HTH_N"/>
</dbReference>
<evidence type="ECO:0000313" key="8">
    <source>
        <dbReference type="Proteomes" id="UP000494161"/>
    </source>
</evidence>
<gene>
    <name evidence="7" type="primary">argP_4</name>
    <name evidence="7" type="ORF">LMG7053_02577</name>
</gene>
<dbReference type="PANTHER" id="PTHR30537:SF26">
    <property type="entry name" value="GLYCINE CLEAVAGE SYSTEM TRANSCRIPTIONAL ACTIVATOR"/>
    <property type="match status" value="1"/>
</dbReference>
<evidence type="ECO:0000256" key="5">
    <source>
        <dbReference type="SAM" id="MobiDB-lite"/>
    </source>
</evidence>
<dbReference type="Proteomes" id="UP000494161">
    <property type="component" value="Unassembled WGS sequence"/>
</dbReference>
<proteinExistence type="inferred from homology"/>
<dbReference type="SUPFAM" id="SSF53850">
    <property type="entry name" value="Periplasmic binding protein-like II"/>
    <property type="match status" value="1"/>
</dbReference>
<dbReference type="InterPro" id="IPR058163">
    <property type="entry name" value="LysR-type_TF_proteobact-type"/>
</dbReference>
<evidence type="ECO:0000256" key="3">
    <source>
        <dbReference type="ARBA" id="ARBA00023125"/>
    </source>
</evidence>
<dbReference type="InterPro" id="IPR036390">
    <property type="entry name" value="WH_DNA-bd_sf"/>
</dbReference>
<comment type="similarity">
    <text evidence="1">Belongs to the LysR transcriptional regulatory family.</text>
</comment>
<dbReference type="SUPFAM" id="SSF46785">
    <property type="entry name" value="Winged helix' DNA-binding domain"/>
    <property type="match status" value="1"/>
</dbReference>
<keyword evidence="3" id="KW-0238">DNA-binding</keyword>
<feature type="domain" description="HTH lysR-type" evidence="6">
    <location>
        <begin position="9"/>
        <end position="68"/>
    </location>
</feature>
<sequence length="345" mass="37174">MPTLPTHMPPLAALRAFEAVARLGSLSRAAAELNVTKSAVSHQLRALEADLGVSLLRRGGTVRRAETTEAGAALLASVQQALTLLETACRNARASARGTRRYNLNVSANPSLAALWLAPRIGRFIELHPDIDIQVFLHASQDPAWKAQDIDLAFLHVRALGPHLAAPGDIPLMTETVVPVCSPALVPPDERDDPAVFTRHRWLEEKHIDSPETDWRTWRPRLGLAESAGQDPLVLSGLSTVVAAAAAGVGIALGRAPLIDEELASGRLVALTPGLRMPGSWGYVMRIHANRPMDASLPALVEFLAEEGRGATLSWRQPVGRRMPRSLARAVERPPVGRGRRSPQA</sequence>
<dbReference type="PANTHER" id="PTHR30537">
    <property type="entry name" value="HTH-TYPE TRANSCRIPTIONAL REGULATOR"/>
    <property type="match status" value="1"/>
</dbReference>
<dbReference type="EMBL" id="CADILJ010000018">
    <property type="protein sequence ID" value="CAB3948014.1"/>
    <property type="molecule type" value="Genomic_DNA"/>
</dbReference>
<evidence type="ECO:0000256" key="4">
    <source>
        <dbReference type="ARBA" id="ARBA00023163"/>
    </source>
</evidence>
<dbReference type="InterPro" id="IPR005119">
    <property type="entry name" value="LysR_subst-bd"/>
</dbReference>
<evidence type="ECO:0000313" key="7">
    <source>
        <dbReference type="EMBL" id="CAB3948014.1"/>
    </source>
</evidence>
<evidence type="ECO:0000256" key="1">
    <source>
        <dbReference type="ARBA" id="ARBA00009437"/>
    </source>
</evidence>
<dbReference type="PRINTS" id="PR00039">
    <property type="entry name" value="HTHLYSR"/>
</dbReference>
<protein>
    <submittedName>
        <fullName evidence="7">HTH-type transcriptional regulator ArgP</fullName>
    </submittedName>
</protein>
<dbReference type="Gene3D" id="3.40.190.10">
    <property type="entry name" value="Periplasmic binding protein-like II"/>
    <property type="match status" value="2"/>
</dbReference>
<feature type="region of interest" description="Disordered" evidence="5">
    <location>
        <begin position="324"/>
        <end position="345"/>
    </location>
</feature>
<keyword evidence="2" id="KW-0805">Transcription regulation</keyword>